<dbReference type="AlphaFoldDB" id="A0A0R1RGK0"/>
<dbReference type="SUPFAM" id="SSF69618">
    <property type="entry name" value="HemD-like"/>
    <property type="match status" value="1"/>
</dbReference>
<dbReference type="Pfam" id="PF02602">
    <property type="entry name" value="HEM4"/>
    <property type="match status" value="1"/>
</dbReference>
<dbReference type="eggNOG" id="COG1587">
    <property type="taxonomic scope" value="Bacteria"/>
</dbReference>
<dbReference type="OrthoDB" id="2294987at2"/>
<dbReference type="InterPro" id="IPR036108">
    <property type="entry name" value="4pyrrol_syn_uPrphyn_synt_sf"/>
</dbReference>
<dbReference type="Proteomes" id="UP000051999">
    <property type="component" value="Unassembled WGS sequence"/>
</dbReference>
<dbReference type="STRING" id="1114972.FD35_GL002184"/>
<dbReference type="GO" id="GO:0004852">
    <property type="term" value="F:uroporphyrinogen-III synthase activity"/>
    <property type="evidence" value="ECO:0007669"/>
    <property type="project" value="InterPro"/>
</dbReference>
<accession>A0A0R1RGK0</accession>
<reference evidence="2 3" key="1">
    <citation type="journal article" date="2015" name="Genome Announc.">
        <title>Expanding the biotechnology potential of lactobacilli through comparative genomics of 213 strains and associated genera.</title>
        <authorList>
            <person name="Sun Z."/>
            <person name="Harris H.M."/>
            <person name="McCann A."/>
            <person name="Guo C."/>
            <person name="Argimon S."/>
            <person name="Zhang W."/>
            <person name="Yang X."/>
            <person name="Jeffery I.B."/>
            <person name="Cooney J.C."/>
            <person name="Kagawa T.F."/>
            <person name="Liu W."/>
            <person name="Song Y."/>
            <person name="Salvetti E."/>
            <person name="Wrobel A."/>
            <person name="Rasinkangas P."/>
            <person name="Parkhill J."/>
            <person name="Rea M.C."/>
            <person name="O'Sullivan O."/>
            <person name="Ritari J."/>
            <person name="Douillard F.P."/>
            <person name="Paul Ross R."/>
            <person name="Yang R."/>
            <person name="Briner A.E."/>
            <person name="Felis G.E."/>
            <person name="de Vos W.M."/>
            <person name="Barrangou R."/>
            <person name="Klaenhammer T.R."/>
            <person name="Caufield P.W."/>
            <person name="Cui Y."/>
            <person name="Zhang H."/>
            <person name="O'Toole P.W."/>
        </authorList>
    </citation>
    <scope>NUCLEOTIDE SEQUENCE [LARGE SCALE GENOMIC DNA]</scope>
    <source>
        <strain evidence="2 3">DSM 15814</strain>
    </source>
</reference>
<dbReference type="EMBL" id="AZFF01000005">
    <property type="protein sequence ID" value="KRL56144.1"/>
    <property type="molecule type" value="Genomic_DNA"/>
</dbReference>
<comment type="caution">
    <text evidence="2">The sequence shown here is derived from an EMBL/GenBank/DDBJ whole genome shotgun (WGS) entry which is preliminary data.</text>
</comment>
<dbReference type="GO" id="GO:0033014">
    <property type="term" value="P:tetrapyrrole biosynthetic process"/>
    <property type="evidence" value="ECO:0007669"/>
    <property type="project" value="InterPro"/>
</dbReference>
<proteinExistence type="predicted"/>
<dbReference type="PATRIC" id="fig|1114972.6.peg.2235"/>
<evidence type="ECO:0000313" key="2">
    <source>
        <dbReference type="EMBL" id="KRL56144.1"/>
    </source>
</evidence>
<dbReference type="RefSeq" id="WP_017262908.1">
    <property type="nucleotide sequence ID" value="NZ_AUAW01000006.1"/>
</dbReference>
<organism evidence="2 3">
    <name type="scientific">Furfurilactobacillus rossiae DSM 15814</name>
    <dbReference type="NCBI Taxonomy" id="1114972"/>
    <lineage>
        <taxon>Bacteria</taxon>
        <taxon>Bacillati</taxon>
        <taxon>Bacillota</taxon>
        <taxon>Bacilli</taxon>
        <taxon>Lactobacillales</taxon>
        <taxon>Lactobacillaceae</taxon>
        <taxon>Furfurilactobacillus</taxon>
    </lineage>
</organism>
<name>A0A0R1RGK0_9LACO</name>
<feature type="domain" description="Tetrapyrrole biosynthesis uroporphyrinogen III synthase" evidence="1">
    <location>
        <begin position="33"/>
        <end position="221"/>
    </location>
</feature>
<sequence length="243" mass="27827">MATLILYPKSKIESGFVSELEAVTKPEYLPLRHLEARHLSSDDLNKIRDAKVIVISSWYALNVYKERLQKLINPMDICVLSRKMAVNLRQHLSENNPVNIRYAKEENQQGLTALCRTYHSTDSLVWLIGNLTNFKRQLNVNESTLIVYVNRWSTEDQKRAEMIIATDHFESVLVTSPSAYSRLKTLIATSPQSFKNAKYYALGQKTASVIRKDTANVWMPTTRNAVLARAVNQIIQDTQQTQK</sequence>
<keyword evidence="3" id="KW-1185">Reference proteome</keyword>
<protein>
    <recommendedName>
        <fullName evidence="1">Tetrapyrrole biosynthesis uroporphyrinogen III synthase domain-containing protein</fullName>
    </recommendedName>
</protein>
<dbReference type="InterPro" id="IPR003754">
    <property type="entry name" value="4pyrrol_synth_uPrphyn_synth"/>
</dbReference>
<evidence type="ECO:0000259" key="1">
    <source>
        <dbReference type="Pfam" id="PF02602"/>
    </source>
</evidence>
<gene>
    <name evidence="2" type="ORF">FD35_GL002184</name>
</gene>
<evidence type="ECO:0000313" key="3">
    <source>
        <dbReference type="Proteomes" id="UP000051999"/>
    </source>
</evidence>